<dbReference type="PROSITE" id="PS00174">
    <property type="entry name" value="P_GLUCOSE_ISOMERASE_2"/>
    <property type="match status" value="1"/>
</dbReference>
<gene>
    <name evidence="5" type="ORF">METZ01_LOCUS484864</name>
</gene>
<keyword evidence="4" id="KW-0413">Isomerase</keyword>
<dbReference type="PANTHER" id="PTHR11469">
    <property type="entry name" value="GLUCOSE-6-PHOSPHATE ISOMERASE"/>
    <property type="match status" value="1"/>
</dbReference>
<dbReference type="InterPro" id="IPR023096">
    <property type="entry name" value="G6P_Isomerase_C"/>
</dbReference>
<dbReference type="GO" id="GO:0006094">
    <property type="term" value="P:gluconeogenesis"/>
    <property type="evidence" value="ECO:0007669"/>
    <property type="project" value="UniProtKB-KW"/>
</dbReference>
<dbReference type="GO" id="GO:0051156">
    <property type="term" value="P:glucose 6-phosphate metabolic process"/>
    <property type="evidence" value="ECO:0007669"/>
    <property type="project" value="TreeGrafter"/>
</dbReference>
<name>A0A383CIX0_9ZZZZ</name>
<dbReference type="InterPro" id="IPR018189">
    <property type="entry name" value="Phosphoglucose_isomerase_CS"/>
</dbReference>
<evidence type="ECO:0000256" key="4">
    <source>
        <dbReference type="ARBA" id="ARBA00023235"/>
    </source>
</evidence>
<dbReference type="InterPro" id="IPR001672">
    <property type="entry name" value="G6P_Isomerase"/>
</dbReference>
<dbReference type="InterPro" id="IPR046348">
    <property type="entry name" value="SIS_dom_sf"/>
</dbReference>
<evidence type="ECO:0000256" key="1">
    <source>
        <dbReference type="ARBA" id="ARBA00011952"/>
    </source>
</evidence>
<dbReference type="InterPro" id="IPR035482">
    <property type="entry name" value="SIS_PGI_2"/>
</dbReference>
<reference evidence="5" key="1">
    <citation type="submission" date="2018-05" db="EMBL/GenBank/DDBJ databases">
        <authorList>
            <person name="Lanie J.A."/>
            <person name="Ng W.-L."/>
            <person name="Kazmierczak K.M."/>
            <person name="Andrzejewski T.M."/>
            <person name="Davidsen T.M."/>
            <person name="Wayne K.J."/>
            <person name="Tettelin H."/>
            <person name="Glass J.I."/>
            <person name="Rusch D."/>
            <person name="Podicherti R."/>
            <person name="Tsui H.-C.T."/>
            <person name="Winkler M.E."/>
        </authorList>
    </citation>
    <scope>NUCLEOTIDE SEQUENCE</scope>
</reference>
<dbReference type="GO" id="GO:0004347">
    <property type="term" value="F:glucose-6-phosphate isomerase activity"/>
    <property type="evidence" value="ECO:0007669"/>
    <property type="project" value="UniProtKB-EC"/>
</dbReference>
<dbReference type="GO" id="GO:0005829">
    <property type="term" value="C:cytosol"/>
    <property type="evidence" value="ECO:0007669"/>
    <property type="project" value="TreeGrafter"/>
</dbReference>
<organism evidence="5">
    <name type="scientific">marine metagenome</name>
    <dbReference type="NCBI Taxonomy" id="408172"/>
    <lineage>
        <taxon>unclassified sequences</taxon>
        <taxon>metagenomes</taxon>
        <taxon>ecological metagenomes</taxon>
    </lineage>
</organism>
<dbReference type="EC" id="5.3.1.9" evidence="1"/>
<evidence type="ECO:0000313" key="5">
    <source>
        <dbReference type="EMBL" id="SVE32010.1"/>
    </source>
</evidence>
<protein>
    <recommendedName>
        <fullName evidence="1">glucose-6-phosphate isomerase</fullName>
        <ecNumber evidence="1">5.3.1.9</ecNumber>
    </recommendedName>
</protein>
<dbReference type="CDD" id="cd05016">
    <property type="entry name" value="SIS_PGI_2"/>
    <property type="match status" value="1"/>
</dbReference>
<dbReference type="Gene3D" id="1.10.1390.10">
    <property type="match status" value="1"/>
</dbReference>
<dbReference type="AlphaFoldDB" id="A0A383CIX0"/>
<accession>A0A383CIX0</accession>
<evidence type="ECO:0000256" key="3">
    <source>
        <dbReference type="ARBA" id="ARBA00023152"/>
    </source>
</evidence>
<dbReference type="Gene3D" id="3.40.50.10490">
    <property type="entry name" value="Glucose-6-phosphate isomerase like protein, domain 1"/>
    <property type="match status" value="1"/>
</dbReference>
<dbReference type="GO" id="GO:0097367">
    <property type="term" value="F:carbohydrate derivative binding"/>
    <property type="evidence" value="ECO:0007669"/>
    <property type="project" value="InterPro"/>
</dbReference>
<keyword evidence="2" id="KW-0312">Gluconeogenesis</keyword>
<proteinExistence type="predicted"/>
<dbReference type="EMBL" id="UINC01209127">
    <property type="protein sequence ID" value="SVE32010.1"/>
    <property type="molecule type" value="Genomic_DNA"/>
</dbReference>
<sequence length="75" mass="8564">MLLRELNAHNLGMLIALYEHKVFVESVIWGINAFDQWGVELGKHLAEAYAERLVSDGANNQVTNVADLVQKWREK</sequence>
<dbReference type="GO" id="GO:0048029">
    <property type="term" value="F:monosaccharide binding"/>
    <property type="evidence" value="ECO:0007669"/>
    <property type="project" value="TreeGrafter"/>
</dbReference>
<keyword evidence="3" id="KW-0324">Glycolysis</keyword>
<dbReference type="GO" id="GO:0006096">
    <property type="term" value="P:glycolytic process"/>
    <property type="evidence" value="ECO:0007669"/>
    <property type="project" value="UniProtKB-KW"/>
</dbReference>
<dbReference type="PANTHER" id="PTHR11469:SF1">
    <property type="entry name" value="GLUCOSE-6-PHOSPHATE ISOMERASE"/>
    <property type="match status" value="1"/>
</dbReference>
<evidence type="ECO:0000256" key="2">
    <source>
        <dbReference type="ARBA" id="ARBA00022432"/>
    </source>
</evidence>
<dbReference type="Pfam" id="PF00342">
    <property type="entry name" value="PGI"/>
    <property type="match status" value="1"/>
</dbReference>
<dbReference type="PROSITE" id="PS51463">
    <property type="entry name" value="P_GLUCOSE_ISOMERASE_3"/>
    <property type="match status" value="1"/>
</dbReference>
<dbReference type="PRINTS" id="PR00662">
    <property type="entry name" value="G6PISOMERASE"/>
</dbReference>
<dbReference type="SUPFAM" id="SSF53697">
    <property type="entry name" value="SIS domain"/>
    <property type="match status" value="1"/>
</dbReference>